<dbReference type="PANTHER" id="PTHR43490">
    <property type="entry name" value="(+)-NEOMENTHOL DEHYDROGENASE"/>
    <property type="match status" value="1"/>
</dbReference>
<sequence length="268" mass="29455">MRIILVTGGNRGIGLEICRQLESLGHTVIMGSRHLEKGQEAAEAFCKNVVVQQLDVTDELSIMRLYAFIHENYGRLDVLINNAGIGESIQSGAQTTTVRIREILVRKCSGIWKIARTTVPFMRRTGIIARNDKAETVSIDKVKLLYDTNLFGSWRMIQAFIPLLEKSEKGQIINISSGSGSLNALSGSYPAYSMSKASLNALTLMFSNELKGKGISVNAMCPGWVKTDMGGPLAPLQAWQGADTAVWLADSEDLPTGKFFKNREEIGW</sequence>
<dbReference type="PROSITE" id="PS00061">
    <property type="entry name" value="ADH_SHORT"/>
    <property type="match status" value="1"/>
</dbReference>
<dbReference type="Pfam" id="PF00106">
    <property type="entry name" value="adh_short"/>
    <property type="match status" value="2"/>
</dbReference>
<name>A0A644TRV8_9ZZZZ</name>
<dbReference type="PANTHER" id="PTHR43490:SF99">
    <property type="entry name" value="SHORT-CHAIN DEHYDROGENASE_REDUCTASE"/>
    <property type="match status" value="1"/>
</dbReference>
<dbReference type="InterPro" id="IPR002347">
    <property type="entry name" value="SDR_fam"/>
</dbReference>
<dbReference type="CDD" id="cd05324">
    <property type="entry name" value="carb_red_PTCR-like_SDR_c"/>
    <property type="match status" value="1"/>
</dbReference>
<keyword evidence="3 4" id="KW-0560">Oxidoreductase</keyword>
<reference evidence="4" key="1">
    <citation type="submission" date="2019-08" db="EMBL/GenBank/DDBJ databases">
        <authorList>
            <person name="Kucharzyk K."/>
            <person name="Murdoch R.W."/>
            <person name="Higgins S."/>
            <person name="Loffler F."/>
        </authorList>
    </citation>
    <scope>NUCLEOTIDE SEQUENCE</scope>
</reference>
<evidence type="ECO:0000256" key="2">
    <source>
        <dbReference type="ARBA" id="ARBA00022857"/>
    </source>
</evidence>
<protein>
    <submittedName>
        <fullName evidence="4">3-oxoacyl-[acyl-carrier-protein] reductase FabG1</fullName>
        <ecNumber evidence="4">1.1.1.100</ecNumber>
    </submittedName>
</protein>
<organism evidence="4">
    <name type="scientific">bioreactor metagenome</name>
    <dbReference type="NCBI Taxonomy" id="1076179"/>
    <lineage>
        <taxon>unclassified sequences</taxon>
        <taxon>metagenomes</taxon>
        <taxon>ecological metagenomes</taxon>
    </lineage>
</organism>
<keyword evidence="2" id="KW-0521">NADP</keyword>
<dbReference type="Gene3D" id="3.40.50.720">
    <property type="entry name" value="NAD(P)-binding Rossmann-like Domain"/>
    <property type="match status" value="1"/>
</dbReference>
<dbReference type="EMBL" id="VSSQ01000048">
    <property type="protein sequence ID" value="MPL69605.1"/>
    <property type="molecule type" value="Genomic_DNA"/>
</dbReference>
<accession>A0A644TRV8</accession>
<gene>
    <name evidence="4" type="primary">fabG1_1</name>
    <name evidence="4" type="ORF">SDC9_15352</name>
</gene>
<dbReference type="GO" id="GO:0004316">
    <property type="term" value="F:3-oxoacyl-[acyl-carrier-protein] reductase (NADPH) activity"/>
    <property type="evidence" value="ECO:0007669"/>
    <property type="project" value="UniProtKB-EC"/>
</dbReference>
<dbReference type="InterPro" id="IPR036291">
    <property type="entry name" value="NAD(P)-bd_dom_sf"/>
</dbReference>
<comment type="similarity">
    <text evidence="1">Belongs to the short-chain dehydrogenases/reductases (SDR) family.</text>
</comment>
<evidence type="ECO:0000313" key="4">
    <source>
        <dbReference type="EMBL" id="MPL69605.1"/>
    </source>
</evidence>
<dbReference type="EC" id="1.1.1.100" evidence="4"/>
<dbReference type="SUPFAM" id="SSF51735">
    <property type="entry name" value="NAD(P)-binding Rossmann-fold domains"/>
    <property type="match status" value="1"/>
</dbReference>
<dbReference type="GO" id="GO:0016020">
    <property type="term" value="C:membrane"/>
    <property type="evidence" value="ECO:0007669"/>
    <property type="project" value="TreeGrafter"/>
</dbReference>
<dbReference type="PRINTS" id="PR00080">
    <property type="entry name" value="SDRFAMILY"/>
</dbReference>
<dbReference type="InterPro" id="IPR020904">
    <property type="entry name" value="Sc_DH/Rdtase_CS"/>
</dbReference>
<evidence type="ECO:0000256" key="3">
    <source>
        <dbReference type="ARBA" id="ARBA00023002"/>
    </source>
</evidence>
<dbReference type="InterPro" id="IPR045313">
    <property type="entry name" value="CBR1-like"/>
</dbReference>
<proteinExistence type="inferred from homology"/>
<dbReference type="PRINTS" id="PR00081">
    <property type="entry name" value="GDHRDH"/>
</dbReference>
<evidence type="ECO:0000256" key="1">
    <source>
        <dbReference type="ARBA" id="ARBA00006484"/>
    </source>
</evidence>
<dbReference type="AlphaFoldDB" id="A0A644TRV8"/>
<comment type="caution">
    <text evidence="4">The sequence shown here is derived from an EMBL/GenBank/DDBJ whole genome shotgun (WGS) entry which is preliminary data.</text>
</comment>